<feature type="compositionally biased region" description="Acidic residues" evidence="2">
    <location>
        <begin position="458"/>
        <end position="467"/>
    </location>
</feature>
<feature type="region of interest" description="Disordered" evidence="2">
    <location>
        <begin position="27"/>
        <end position="237"/>
    </location>
</feature>
<feature type="coiled-coil region" evidence="1">
    <location>
        <begin position="518"/>
        <end position="548"/>
    </location>
</feature>
<proteinExistence type="predicted"/>
<feature type="compositionally biased region" description="Basic and acidic residues" evidence="2">
    <location>
        <begin position="211"/>
        <end position="223"/>
    </location>
</feature>
<feature type="compositionally biased region" description="Basic and acidic residues" evidence="2">
    <location>
        <begin position="60"/>
        <end position="79"/>
    </location>
</feature>
<reference evidence="3" key="1">
    <citation type="submission" date="2021-01" db="EMBL/GenBank/DDBJ databases">
        <authorList>
            <person name="Corre E."/>
            <person name="Pelletier E."/>
            <person name="Niang G."/>
            <person name="Scheremetjew M."/>
            <person name="Finn R."/>
            <person name="Kale V."/>
            <person name="Holt S."/>
            <person name="Cochrane G."/>
            <person name="Meng A."/>
            <person name="Brown T."/>
            <person name="Cohen L."/>
        </authorList>
    </citation>
    <scope>NUCLEOTIDE SEQUENCE</scope>
    <source>
        <strain evidence="3">NY070348D</strain>
    </source>
</reference>
<feature type="compositionally biased region" description="Basic and acidic residues" evidence="2">
    <location>
        <begin position="468"/>
        <end position="479"/>
    </location>
</feature>
<organism evidence="3">
    <name type="scientific">Mucochytrium quahogii</name>
    <dbReference type="NCBI Taxonomy" id="96639"/>
    <lineage>
        <taxon>Eukaryota</taxon>
        <taxon>Sar</taxon>
        <taxon>Stramenopiles</taxon>
        <taxon>Bigyra</taxon>
        <taxon>Labyrinthulomycetes</taxon>
        <taxon>Thraustochytrida</taxon>
        <taxon>Thraustochytriidae</taxon>
        <taxon>Mucochytrium</taxon>
    </lineage>
</organism>
<evidence type="ECO:0000256" key="1">
    <source>
        <dbReference type="SAM" id="Coils"/>
    </source>
</evidence>
<accession>A0A7S2S407</accession>
<keyword evidence="1" id="KW-0175">Coiled coil</keyword>
<feature type="coiled-coil region" evidence="1">
    <location>
        <begin position="316"/>
        <end position="350"/>
    </location>
</feature>
<name>A0A7S2S407_9STRA</name>
<evidence type="ECO:0000313" key="3">
    <source>
        <dbReference type="EMBL" id="CAD9688827.1"/>
    </source>
</evidence>
<feature type="region of interest" description="Disordered" evidence="2">
    <location>
        <begin position="446"/>
        <end position="480"/>
    </location>
</feature>
<dbReference type="PRINTS" id="PR00806">
    <property type="entry name" value="VINCULIN"/>
</dbReference>
<dbReference type="EMBL" id="HBHK01015978">
    <property type="protein sequence ID" value="CAD9688827.1"/>
    <property type="molecule type" value="Transcribed_RNA"/>
</dbReference>
<gene>
    <name evidence="3" type="ORF">QSP1433_LOCUS10027</name>
</gene>
<dbReference type="AlphaFoldDB" id="A0A7S2S407"/>
<protein>
    <submittedName>
        <fullName evidence="3">Uncharacterized protein</fullName>
    </submittedName>
</protein>
<feature type="coiled-coil region" evidence="1">
    <location>
        <begin position="407"/>
        <end position="434"/>
    </location>
</feature>
<feature type="compositionally biased region" description="Polar residues" evidence="2">
    <location>
        <begin position="35"/>
        <end position="45"/>
    </location>
</feature>
<sequence length="561" mass="61366">MDDVFAQIKARKAAMEAKKEEKCIDTVKAAKDIPTKNSGNVNAGTSARLKRLSSLRKRSQTREKSESVEYESKADDDSAAKQNSRRRSFKDLPPPPPEDGAPLIVQPPPGMGELPPPPPGIDEPPPPPPPSPGKDEPPPPPPPPPPGMDEPPPPPSPGVDEPPPPPPPEIDSVPSSTNSGPDSTGLPVASPLGNPKRIPTPPPLPGSKSILKLDEKVAVENEPCKVPPPPPTPSESEAKLQGFFKTRKETKTRAGSALVSKLETRSPSIQKEVARETVPVSSVVQKEVIRETVVEPKETAEVNRKADSILKELDGVKGSLNDLKSLKHDVKKTQEELGRLKEIARVSKEEASGFKTKLADESKKAQKEHDQRVKLECELNTIKESEAAAQVEVKRLQALVESKDEESLGFKNEIESLKAQLDQVRRDNQKVLKTLINMVGGKEKLIALRNGQQPSDDDRTDEDEEVKEEDKATDPHEGKGAIISIPETTVSTQPIENLQHPSSKKLGVEAVPQFQAYTRKLGQRVDHLRDALNQAKNREQKYSNLLRSSHATSAYDYLYKT</sequence>
<feature type="compositionally biased region" description="Pro residues" evidence="2">
    <location>
        <begin position="92"/>
        <end position="169"/>
    </location>
</feature>
<feature type="compositionally biased region" description="Basic residues" evidence="2">
    <location>
        <begin position="48"/>
        <end position="59"/>
    </location>
</feature>
<evidence type="ECO:0000256" key="2">
    <source>
        <dbReference type="SAM" id="MobiDB-lite"/>
    </source>
</evidence>